<accession>A0A7W6HU95</accession>
<sequence>MKKTYDRKVFKRKLLSDRSTVTVTIRLFMILLLGFPLLTRAGTVDSTRVA</sequence>
<keyword evidence="1" id="KW-0472">Membrane</keyword>
<feature type="transmembrane region" description="Helical" evidence="1">
    <location>
        <begin position="21"/>
        <end position="38"/>
    </location>
</feature>
<reference evidence="2 3" key="1">
    <citation type="submission" date="2020-08" db="EMBL/GenBank/DDBJ databases">
        <title>Genomic Encyclopedia of Type Strains, Phase IV (KMG-IV): sequencing the most valuable type-strain genomes for metagenomic binning, comparative biology and taxonomic classification.</title>
        <authorList>
            <person name="Goeker M."/>
        </authorList>
    </citation>
    <scope>NUCLEOTIDE SEQUENCE [LARGE SCALE GENOMIC DNA]</scope>
    <source>
        <strain evidence="2 3">DSM 105721</strain>
    </source>
</reference>
<dbReference type="AlphaFoldDB" id="A0A7W6HU95"/>
<keyword evidence="1" id="KW-0812">Transmembrane</keyword>
<keyword evidence="1" id="KW-1133">Transmembrane helix</keyword>
<organism evidence="2 3">
    <name type="scientific">Butyricimonas faecihominis</name>
    <dbReference type="NCBI Taxonomy" id="1472416"/>
    <lineage>
        <taxon>Bacteria</taxon>
        <taxon>Pseudomonadati</taxon>
        <taxon>Bacteroidota</taxon>
        <taxon>Bacteroidia</taxon>
        <taxon>Bacteroidales</taxon>
        <taxon>Odoribacteraceae</taxon>
        <taxon>Butyricimonas</taxon>
    </lineage>
</organism>
<evidence type="ECO:0000256" key="1">
    <source>
        <dbReference type="SAM" id="Phobius"/>
    </source>
</evidence>
<evidence type="ECO:0000313" key="3">
    <source>
        <dbReference type="Proteomes" id="UP000546007"/>
    </source>
</evidence>
<feature type="non-terminal residue" evidence="2">
    <location>
        <position position="50"/>
    </location>
</feature>
<name>A0A7W6HU95_9BACT</name>
<gene>
    <name evidence="2" type="ORF">GGR14_000850</name>
</gene>
<protein>
    <submittedName>
        <fullName evidence="2">Uncharacterized protein</fullName>
    </submittedName>
</protein>
<comment type="caution">
    <text evidence="2">The sequence shown here is derived from an EMBL/GenBank/DDBJ whole genome shotgun (WGS) entry which is preliminary data.</text>
</comment>
<proteinExistence type="predicted"/>
<evidence type="ECO:0000313" key="2">
    <source>
        <dbReference type="EMBL" id="MBB4025078.1"/>
    </source>
</evidence>
<dbReference type="EMBL" id="JACIES010000002">
    <property type="protein sequence ID" value="MBB4025078.1"/>
    <property type="molecule type" value="Genomic_DNA"/>
</dbReference>
<dbReference type="Proteomes" id="UP000546007">
    <property type="component" value="Unassembled WGS sequence"/>
</dbReference>
<keyword evidence="3" id="KW-1185">Reference proteome</keyword>